<name>A0A078A2U7_STYLE</name>
<dbReference type="AlphaFoldDB" id="A0A078A2U7"/>
<dbReference type="EMBL" id="CCKQ01005010">
    <property type="protein sequence ID" value="CDW76157.1"/>
    <property type="molecule type" value="Genomic_DNA"/>
</dbReference>
<dbReference type="InParanoid" id="A0A078A2U7"/>
<dbReference type="Proteomes" id="UP000039865">
    <property type="component" value="Unassembled WGS sequence"/>
</dbReference>
<sequence length="73" mass="8568">MKSHFSSETDKVSINQFQFQNTTFSEDDYNSKESINPSQEIQYYQGGKQYLICQTSKALRSEKINYQSLQPFL</sequence>
<reference evidence="1 2" key="1">
    <citation type="submission" date="2014-06" db="EMBL/GenBank/DDBJ databases">
        <authorList>
            <person name="Swart Estienne"/>
        </authorList>
    </citation>
    <scope>NUCLEOTIDE SEQUENCE [LARGE SCALE GENOMIC DNA]</scope>
    <source>
        <strain evidence="1 2">130c</strain>
    </source>
</reference>
<protein>
    <submittedName>
        <fullName evidence="1">Uncharacterized protein</fullName>
    </submittedName>
</protein>
<keyword evidence="2" id="KW-1185">Reference proteome</keyword>
<accession>A0A078A2U7</accession>
<proteinExistence type="predicted"/>
<organism evidence="1 2">
    <name type="scientific">Stylonychia lemnae</name>
    <name type="common">Ciliate</name>
    <dbReference type="NCBI Taxonomy" id="5949"/>
    <lineage>
        <taxon>Eukaryota</taxon>
        <taxon>Sar</taxon>
        <taxon>Alveolata</taxon>
        <taxon>Ciliophora</taxon>
        <taxon>Intramacronucleata</taxon>
        <taxon>Spirotrichea</taxon>
        <taxon>Stichotrichia</taxon>
        <taxon>Sporadotrichida</taxon>
        <taxon>Oxytrichidae</taxon>
        <taxon>Stylonychinae</taxon>
        <taxon>Stylonychia</taxon>
    </lineage>
</organism>
<evidence type="ECO:0000313" key="1">
    <source>
        <dbReference type="EMBL" id="CDW76157.1"/>
    </source>
</evidence>
<evidence type="ECO:0000313" key="2">
    <source>
        <dbReference type="Proteomes" id="UP000039865"/>
    </source>
</evidence>
<gene>
    <name evidence="1" type="primary">Contig2404.g2582</name>
    <name evidence="1" type="ORF">STYLEM_5155</name>
</gene>